<dbReference type="EMBL" id="JAWDJW010008528">
    <property type="protein sequence ID" value="KAK3060493.1"/>
    <property type="molecule type" value="Genomic_DNA"/>
</dbReference>
<name>A0ACC3D1Z5_9PEZI</name>
<comment type="caution">
    <text evidence="1">The sequence shown here is derived from an EMBL/GenBank/DDBJ whole genome shotgun (WGS) entry which is preliminary data.</text>
</comment>
<feature type="non-terminal residue" evidence="1">
    <location>
        <position position="214"/>
    </location>
</feature>
<gene>
    <name evidence="1" type="ORF">LTS18_008428</name>
</gene>
<protein>
    <submittedName>
        <fullName evidence="1">Uncharacterized protein</fullName>
    </submittedName>
</protein>
<proteinExistence type="predicted"/>
<accession>A0ACC3D1Z5</accession>
<reference evidence="1" key="1">
    <citation type="submission" date="2024-09" db="EMBL/GenBank/DDBJ databases">
        <title>Black Yeasts Isolated from many extreme environments.</title>
        <authorList>
            <person name="Coleine C."/>
            <person name="Stajich J.E."/>
            <person name="Selbmann L."/>
        </authorList>
    </citation>
    <scope>NUCLEOTIDE SEQUENCE</scope>
    <source>
        <strain evidence="1">CCFEE 5737</strain>
    </source>
</reference>
<evidence type="ECO:0000313" key="2">
    <source>
        <dbReference type="Proteomes" id="UP001186974"/>
    </source>
</evidence>
<sequence length="214" mass="23569">MALTADPNTELLVARQHIQNHSEAAAFELHWGYPDRVVPCTNDAGSCSYLDAVYWMHDVSILYSWIMWVVIGIGLAVWLIIRVLVPQGSTRSRLDSEAVGPAVKQGIVYRSYRAVLASGRRWLLPEALISWFGHVSILQIAILAGLCIYLILFSFLGIVYKTWVTPVKAYPGVVNTRTTMGGFSDRIGVFAYALTPLAIALSNRESVLSAITGV</sequence>
<keyword evidence="2" id="KW-1185">Reference proteome</keyword>
<dbReference type="Proteomes" id="UP001186974">
    <property type="component" value="Unassembled WGS sequence"/>
</dbReference>
<organism evidence="1 2">
    <name type="scientific">Coniosporium uncinatum</name>
    <dbReference type="NCBI Taxonomy" id="93489"/>
    <lineage>
        <taxon>Eukaryota</taxon>
        <taxon>Fungi</taxon>
        <taxon>Dikarya</taxon>
        <taxon>Ascomycota</taxon>
        <taxon>Pezizomycotina</taxon>
        <taxon>Dothideomycetes</taxon>
        <taxon>Dothideomycetes incertae sedis</taxon>
        <taxon>Coniosporium</taxon>
    </lineage>
</organism>
<evidence type="ECO:0000313" key="1">
    <source>
        <dbReference type="EMBL" id="KAK3060493.1"/>
    </source>
</evidence>